<dbReference type="Proteomes" id="UP000075304">
    <property type="component" value="Unassembled WGS sequence"/>
</dbReference>
<name>A0A150KGU3_HEYCO</name>
<accession>A0A150KGU3</accession>
<evidence type="ECO:0000313" key="3">
    <source>
        <dbReference type="Proteomes" id="UP000075304"/>
    </source>
</evidence>
<dbReference type="PATRIC" id="fig|1398.25.peg.2085"/>
<protein>
    <submittedName>
        <fullName evidence="2">Uncharacterized protein</fullName>
    </submittedName>
</protein>
<evidence type="ECO:0000313" key="2">
    <source>
        <dbReference type="EMBL" id="KYC71335.1"/>
    </source>
</evidence>
<keyword evidence="1" id="KW-0472">Membrane</keyword>
<reference evidence="2 3" key="1">
    <citation type="submission" date="2016-01" db="EMBL/GenBank/DDBJ databases">
        <title>Genome Sequences of Twelve Sporeforming Bacillus Species Isolated from Foods.</title>
        <authorList>
            <person name="Berendsen E.M."/>
            <person name="Wells-Bennik M.H."/>
            <person name="Krawcyk A.O."/>
            <person name="De Jong A."/>
            <person name="Holsappel S."/>
            <person name="Eijlander R.T."/>
            <person name="Kuipers O.P."/>
        </authorList>
    </citation>
    <scope>NUCLEOTIDE SEQUENCE [LARGE SCALE GENOMIC DNA]</scope>
    <source>
        <strain evidence="2 3">B4099</strain>
    </source>
</reference>
<dbReference type="AlphaFoldDB" id="A0A150KGU3"/>
<gene>
    <name evidence="2" type="ORF">B4099_1232</name>
</gene>
<organism evidence="2 3">
    <name type="scientific">Heyndrickxia coagulans</name>
    <name type="common">Weizmannia coagulans</name>
    <dbReference type="NCBI Taxonomy" id="1398"/>
    <lineage>
        <taxon>Bacteria</taxon>
        <taxon>Bacillati</taxon>
        <taxon>Bacillota</taxon>
        <taxon>Bacilli</taxon>
        <taxon>Bacillales</taxon>
        <taxon>Bacillaceae</taxon>
        <taxon>Heyndrickxia</taxon>
    </lineage>
</organism>
<proteinExistence type="predicted"/>
<keyword evidence="1" id="KW-0812">Transmembrane</keyword>
<keyword evidence="1" id="KW-1133">Transmembrane helix</keyword>
<dbReference type="RefSeq" id="WP_201028559.1">
    <property type="nucleotide sequence ID" value="NZ_LQYI01000031.1"/>
</dbReference>
<dbReference type="EMBL" id="LQYI01000031">
    <property type="protein sequence ID" value="KYC71335.1"/>
    <property type="molecule type" value="Genomic_DNA"/>
</dbReference>
<feature type="transmembrane region" description="Helical" evidence="1">
    <location>
        <begin position="16"/>
        <end position="38"/>
    </location>
</feature>
<sequence>MKIANLKDFHSIRQKLMAISIVLLVVPMLILGFLRALAKMLYPLKL</sequence>
<evidence type="ECO:0000256" key="1">
    <source>
        <dbReference type="SAM" id="Phobius"/>
    </source>
</evidence>
<comment type="caution">
    <text evidence="2">The sequence shown here is derived from an EMBL/GenBank/DDBJ whole genome shotgun (WGS) entry which is preliminary data.</text>
</comment>